<evidence type="ECO:0000256" key="1">
    <source>
        <dbReference type="ARBA" id="ARBA00001966"/>
    </source>
</evidence>
<evidence type="ECO:0000256" key="4">
    <source>
        <dbReference type="ARBA" id="ARBA00023004"/>
    </source>
</evidence>
<gene>
    <name evidence="7" type="ORF">FJY75_06590</name>
</gene>
<evidence type="ECO:0000313" key="7">
    <source>
        <dbReference type="EMBL" id="MBM3317505.1"/>
    </source>
</evidence>
<protein>
    <submittedName>
        <fullName evidence="7">Radical SAM protein</fullName>
    </submittedName>
</protein>
<dbReference type="SFLD" id="SFLDG01095">
    <property type="entry name" value="Uncharacterised_Radical_SAM_Su"/>
    <property type="match status" value="1"/>
</dbReference>
<dbReference type="Gene3D" id="3.20.20.70">
    <property type="entry name" value="Aldolase class I"/>
    <property type="match status" value="1"/>
</dbReference>
<keyword evidence="4" id="KW-0408">Iron</keyword>
<organism evidence="7 8">
    <name type="scientific">Eiseniibacteriota bacterium</name>
    <dbReference type="NCBI Taxonomy" id="2212470"/>
    <lineage>
        <taxon>Bacteria</taxon>
        <taxon>Candidatus Eiseniibacteriota</taxon>
    </lineage>
</organism>
<dbReference type="GO" id="GO:0046872">
    <property type="term" value="F:metal ion binding"/>
    <property type="evidence" value="ECO:0007669"/>
    <property type="project" value="UniProtKB-KW"/>
</dbReference>
<evidence type="ECO:0000256" key="2">
    <source>
        <dbReference type="ARBA" id="ARBA00022691"/>
    </source>
</evidence>
<evidence type="ECO:0000256" key="5">
    <source>
        <dbReference type="ARBA" id="ARBA00023014"/>
    </source>
</evidence>
<evidence type="ECO:0000256" key="3">
    <source>
        <dbReference type="ARBA" id="ARBA00022723"/>
    </source>
</evidence>
<dbReference type="EMBL" id="VGIY01000135">
    <property type="protein sequence ID" value="MBM3317505.1"/>
    <property type="molecule type" value="Genomic_DNA"/>
</dbReference>
<dbReference type="CDD" id="cd01335">
    <property type="entry name" value="Radical_SAM"/>
    <property type="match status" value="1"/>
</dbReference>
<dbReference type="AlphaFoldDB" id="A0A938BQQ8"/>
<dbReference type="GO" id="GO:0003824">
    <property type="term" value="F:catalytic activity"/>
    <property type="evidence" value="ECO:0007669"/>
    <property type="project" value="InterPro"/>
</dbReference>
<dbReference type="Pfam" id="PF04055">
    <property type="entry name" value="Radical_SAM"/>
    <property type="match status" value="1"/>
</dbReference>
<accession>A0A938BQQ8</accession>
<dbReference type="SMART" id="SM00729">
    <property type="entry name" value="Elp3"/>
    <property type="match status" value="1"/>
</dbReference>
<proteinExistence type="predicted"/>
<dbReference type="InterPro" id="IPR058240">
    <property type="entry name" value="rSAM_sf"/>
</dbReference>
<dbReference type="SFLD" id="SFLDG01082">
    <property type="entry name" value="B12-binding_domain_containing"/>
    <property type="match status" value="1"/>
</dbReference>
<feature type="domain" description="Radical SAM core" evidence="6">
    <location>
        <begin position="20"/>
        <end position="252"/>
    </location>
</feature>
<keyword evidence="5" id="KW-0411">Iron-sulfur</keyword>
<dbReference type="SFLD" id="SFLDS00029">
    <property type="entry name" value="Radical_SAM"/>
    <property type="match status" value="2"/>
</dbReference>
<keyword evidence="3" id="KW-0479">Metal-binding</keyword>
<evidence type="ECO:0000259" key="6">
    <source>
        <dbReference type="PROSITE" id="PS51918"/>
    </source>
</evidence>
<dbReference type="PROSITE" id="PS51918">
    <property type="entry name" value="RADICAL_SAM"/>
    <property type="match status" value="1"/>
</dbReference>
<dbReference type="InterPro" id="IPR013785">
    <property type="entry name" value="Aldolase_TIM"/>
</dbReference>
<name>A0A938BQQ8_UNCEI</name>
<comment type="cofactor">
    <cofactor evidence="1">
        <name>[4Fe-4S] cluster</name>
        <dbReference type="ChEBI" id="CHEBI:49883"/>
    </cofactor>
</comment>
<dbReference type="Proteomes" id="UP000748308">
    <property type="component" value="Unassembled WGS sequence"/>
</dbReference>
<evidence type="ECO:0000313" key="8">
    <source>
        <dbReference type="Proteomes" id="UP000748308"/>
    </source>
</evidence>
<dbReference type="InterPro" id="IPR006638">
    <property type="entry name" value="Elp3/MiaA/NifB-like_rSAM"/>
</dbReference>
<reference evidence="7" key="1">
    <citation type="submission" date="2019-03" db="EMBL/GenBank/DDBJ databases">
        <title>Lake Tanganyika Metagenome-Assembled Genomes (MAGs).</title>
        <authorList>
            <person name="Tran P."/>
        </authorList>
    </citation>
    <scope>NUCLEOTIDE SEQUENCE</scope>
    <source>
        <strain evidence="7">M_DeepCast_400m_m2_100</strain>
    </source>
</reference>
<dbReference type="PANTHER" id="PTHR43409">
    <property type="entry name" value="ANAEROBIC MAGNESIUM-PROTOPORPHYRIN IX MONOMETHYL ESTER CYCLASE-RELATED"/>
    <property type="match status" value="1"/>
</dbReference>
<sequence>MSGAIMDDLGPVDIPPYRPPSEAHSVLVRVTRGCAWNRCAFCGMYKGMRFEARPRAEVEADIARLTAERPDARSIFLADSDALVHPEIVPLVAAVRRAFSGAERITSYTRLHTLSRRPLRRWLELREAGLTRLHVGLESGDDGILARVHKGATAQGAIEAGRKALAARFDLCFYVLSGLGGESDWEAHAAGTARVIAAVAPRFVRLRSLVILPRTPLHEELQAGSFTPAPPRTRLRETALLIAETVRRIGERPAPGASALPLPAGPRAEAGARARADAAAAAAGAGAEAGSEIEIASDHFSNYIWADGRLVYGGVNGFLPGDAPLLLETLAEALRAVSACRAVQDPAGLARSGRGASLYSAL</sequence>
<dbReference type="InterPro" id="IPR007197">
    <property type="entry name" value="rSAM"/>
</dbReference>
<dbReference type="PANTHER" id="PTHR43409:SF4">
    <property type="entry name" value="RADICAL SAM SUPERFAMILY PROTEIN"/>
    <property type="match status" value="1"/>
</dbReference>
<keyword evidence="2" id="KW-0949">S-adenosyl-L-methionine</keyword>
<dbReference type="InterPro" id="IPR051198">
    <property type="entry name" value="BchE-like"/>
</dbReference>
<comment type="caution">
    <text evidence="7">The sequence shown here is derived from an EMBL/GenBank/DDBJ whole genome shotgun (WGS) entry which is preliminary data.</text>
</comment>
<dbReference type="GO" id="GO:0051536">
    <property type="term" value="F:iron-sulfur cluster binding"/>
    <property type="evidence" value="ECO:0007669"/>
    <property type="project" value="UniProtKB-KW"/>
</dbReference>
<dbReference type="SUPFAM" id="SSF102114">
    <property type="entry name" value="Radical SAM enzymes"/>
    <property type="match status" value="1"/>
</dbReference>